<gene>
    <name evidence="3" type="ORF">ABR82_01670</name>
</gene>
<dbReference type="Gene3D" id="3.10.350.10">
    <property type="entry name" value="LysM domain"/>
    <property type="match status" value="1"/>
</dbReference>
<comment type="caution">
    <text evidence="3">The sequence shown here is derived from an EMBL/GenBank/DDBJ whole genome shotgun (WGS) entry which is preliminary data.</text>
</comment>
<keyword evidence="1" id="KW-0175">Coiled coil</keyword>
<proteinExistence type="predicted"/>
<dbReference type="PROSITE" id="PS51782">
    <property type="entry name" value="LYSM"/>
    <property type="match status" value="1"/>
</dbReference>
<feature type="coiled-coil region" evidence="1">
    <location>
        <begin position="62"/>
        <end position="103"/>
    </location>
</feature>
<accession>A0A0R2RJG0</accession>
<dbReference type="Proteomes" id="UP000051269">
    <property type="component" value="Unassembled WGS sequence"/>
</dbReference>
<dbReference type="Pfam" id="PF01476">
    <property type="entry name" value="LysM"/>
    <property type="match status" value="1"/>
</dbReference>
<dbReference type="InterPro" id="IPR036779">
    <property type="entry name" value="LysM_dom_sf"/>
</dbReference>
<dbReference type="EMBL" id="LIBO01000027">
    <property type="protein sequence ID" value="KRO62857.1"/>
    <property type="molecule type" value="Genomic_DNA"/>
</dbReference>
<feature type="domain" description="LysM" evidence="2">
    <location>
        <begin position="145"/>
        <end position="195"/>
    </location>
</feature>
<dbReference type="CDD" id="cd00118">
    <property type="entry name" value="LysM"/>
    <property type="match status" value="1"/>
</dbReference>
<sequence>MSGRIQKSDNPRVDRSLIPLISPLIFPLLALASPLLAQSGNPAAAEDAEMERRKILKAADQVDRVDQQVDQIQSRVTMLEQMLAELRQQSQSLKESLANAAAKSSQERTALLEEISKMLAERKEREKNKTAKKPPTPKVVEKEGYEHIVAKGDTLSSIAQAYNSEYQLKLTSETIRKANELPKGAHLKVGQKLLIPSK</sequence>
<evidence type="ECO:0000259" key="2">
    <source>
        <dbReference type="PROSITE" id="PS51782"/>
    </source>
</evidence>
<evidence type="ECO:0000313" key="4">
    <source>
        <dbReference type="Proteomes" id="UP000051269"/>
    </source>
</evidence>
<dbReference type="SMART" id="SM00257">
    <property type="entry name" value="LysM"/>
    <property type="match status" value="1"/>
</dbReference>
<dbReference type="SUPFAM" id="SSF54106">
    <property type="entry name" value="LysM domain"/>
    <property type="match status" value="1"/>
</dbReference>
<dbReference type="AlphaFoldDB" id="A0A0R2RJG0"/>
<organism evidence="3 4">
    <name type="scientific">Verrucomicrobia subdivision 6 bacterium BACL9 MAG-120507-bin52</name>
    <dbReference type="NCBI Taxonomy" id="1655590"/>
    <lineage>
        <taxon>Bacteria</taxon>
        <taxon>Pseudomonadati</taxon>
        <taxon>Verrucomicrobiota</taxon>
        <taxon>Verrucomicrobiia</taxon>
        <taxon>Verrucomicrobiales</taxon>
        <taxon>Verrucomicrobia subdivision 6</taxon>
    </lineage>
</organism>
<dbReference type="InterPro" id="IPR018392">
    <property type="entry name" value="LysM"/>
</dbReference>
<protein>
    <recommendedName>
        <fullName evidence="2">LysM domain-containing protein</fullName>
    </recommendedName>
</protein>
<evidence type="ECO:0000256" key="1">
    <source>
        <dbReference type="SAM" id="Coils"/>
    </source>
</evidence>
<reference evidence="3 4" key="1">
    <citation type="submission" date="2015-10" db="EMBL/GenBank/DDBJ databases">
        <title>Metagenome-Assembled Genomes uncover a global brackish microbiome.</title>
        <authorList>
            <person name="Hugerth L.W."/>
            <person name="Larsson J."/>
            <person name="Alneberg J."/>
            <person name="Lindh M.V."/>
            <person name="Legrand C."/>
            <person name="Pinhassi J."/>
            <person name="Andersson A.F."/>
        </authorList>
    </citation>
    <scope>NUCLEOTIDE SEQUENCE [LARGE SCALE GENOMIC DNA]</scope>
    <source>
        <strain evidence="3">BACL18 MAG-120507-bin52</strain>
    </source>
</reference>
<name>A0A0R2RJG0_9BACT</name>
<evidence type="ECO:0000313" key="3">
    <source>
        <dbReference type="EMBL" id="KRO62857.1"/>
    </source>
</evidence>